<evidence type="ECO:0000256" key="6">
    <source>
        <dbReference type="SAM" id="Coils"/>
    </source>
</evidence>
<keyword evidence="5" id="KW-0206">Cytoskeleton</keyword>
<feature type="compositionally biased region" description="Low complexity" evidence="7">
    <location>
        <begin position="249"/>
        <end position="262"/>
    </location>
</feature>
<comment type="similarity">
    <text evidence="2">Belongs to the TPX2 family.</text>
</comment>
<organism evidence="9 10">
    <name type="scientific">Canavalia gladiata</name>
    <name type="common">Sword bean</name>
    <name type="synonym">Dolichos gladiatus</name>
    <dbReference type="NCBI Taxonomy" id="3824"/>
    <lineage>
        <taxon>Eukaryota</taxon>
        <taxon>Viridiplantae</taxon>
        <taxon>Streptophyta</taxon>
        <taxon>Embryophyta</taxon>
        <taxon>Tracheophyta</taxon>
        <taxon>Spermatophyta</taxon>
        <taxon>Magnoliopsida</taxon>
        <taxon>eudicotyledons</taxon>
        <taxon>Gunneridae</taxon>
        <taxon>Pentapetalae</taxon>
        <taxon>rosids</taxon>
        <taxon>fabids</taxon>
        <taxon>Fabales</taxon>
        <taxon>Fabaceae</taxon>
        <taxon>Papilionoideae</taxon>
        <taxon>50 kb inversion clade</taxon>
        <taxon>NPAAA clade</taxon>
        <taxon>indigoferoid/millettioid clade</taxon>
        <taxon>Phaseoleae</taxon>
        <taxon>Canavalia</taxon>
    </lineage>
</organism>
<evidence type="ECO:0000259" key="8">
    <source>
        <dbReference type="Pfam" id="PF06886"/>
    </source>
</evidence>
<dbReference type="Pfam" id="PF06886">
    <property type="entry name" value="TPX2"/>
    <property type="match status" value="1"/>
</dbReference>
<feature type="compositionally biased region" description="Low complexity" evidence="7">
    <location>
        <begin position="8"/>
        <end position="18"/>
    </location>
</feature>
<dbReference type="GO" id="GO:0008017">
    <property type="term" value="F:microtubule binding"/>
    <property type="evidence" value="ECO:0007669"/>
    <property type="project" value="InterPro"/>
</dbReference>
<evidence type="ECO:0000256" key="4">
    <source>
        <dbReference type="ARBA" id="ARBA00022701"/>
    </source>
</evidence>
<dbReference type="PANTHER" id="PTHR31358">
    <property type="entry name" value="PROTEIN WVD2-LIKE 4"/>
    <property type="match status" value="1"/>
</dbReference>
<feature type="compositionally biased region" description="Polar residues" evidence="7">
    <location>
        <begin position="45"/>
        <end position="58"/>
    </location>
</feature>
<keyword evidence="4" id="KW-0493">Microtubule</keyword>
<feature type="compositionally biased region" description="Basic residues" evidence="7">
    <location>
        <begin position="239"/>
        <end position="248"/>
    </location>
</feature>
<evidence type="ECO:0000256" key="1">
    <source>
        <dbReference type="ARBA" id="ARBA00004245"/>
    </source>
</evidence>
<reference evidence="9 10" key="1">
    <citation type="submission" date="2024-01" db="EMBL/GenBank/DDBJ databases">
        <title>The genomes of 5 underutilized Papilionoideae crops provide insights into root nodulation and disease resistanc.</title>
        <authorList>
            <person name="Jiang F."/>
        </authorList>
    </citation>
    <scope>NUCLEOTIDE SEQUENCE [LARGE SCALE GENOMIC DNA]</scope>
    <source>
        <strain evidence="9">LVBAO_FW01</strain>
        <tissue evidence="9">Leaves</tissue>
    </source>
</reference>
<dbReference type="PANTHER" id="PTHR31358:SF29">
    <property type="entry name" value="PROTEIN WVD2-LIKE 5-RELATED"/>
    <property type="match status" value="1"/>
</dbReference>
<keyword evidence="6" id="KW-0175">Coiled coil</keyword>
<proteinExistence type="inferred from homology"/>
<dbReference type="InterPro" id="IPR044833">
    <property type="entry name" value="WDL5/6"/>
</dbReference>
<sequence>MAEIKGSNNNVNDNNITNPKDEVKIDQTKQSRTQKGPVKDKNAKAPSSSVHANLVNRSKTGRDKEASSAVSNGTLALTSRPRQSIKSRSFNDRPIQESKHPSKSGAASSEVSTEKTKPKLLKKGPLDNVQEEEEESSLSTNTDDAKPRRVGTLPNYGFNFRCGERAERRKEFYNKLEEKIQAKEVEKSNLQAKTKETQEAEIKMLRKSLTFKATPMPSFYQEPPPPKVELKKIPTTRAKSPKLGRKKSSTNSEVDGNSSSSSQLPRLSLDEKVLQINPTKGTTSVHQKKLLHRRSLPPRLASEKNTSSNSTTAPTSSKAIKDEKSSLSSTTKKDANLSNATGEEKTEMTAANEVKTEMIAANEEKTEMIAVNEEKSTLSNDTSDAMPLNAVPSDKPSEAEESHLNGDIAIEENTHLTFPQEPIAAEH</sequence>
<protein>
    <recommendedName>
        <fullName evidence="8">TPX2 C-terminal domain-containing protein</fullName>
    </recommendedName>
</protein>
<feature type="region of interest" description="Disordered" evidence="7">
    <location>
        <begin position="211"/>
        <end position="353"/>
    </location>
</feature>
<dbReference type="AlphaFoldDB" id="A0AAN9Q770"/>
<comment type="subcellular location">
    <subcellularLocation>
        <location evidence="1">Cytoplasm</location>
        <location evidence="1">Cytoskeleton</location>
    </subcellularLocation>
</comment>
<dbReference type="InterPro" id="IPR027329">
    <property type="entry name" value="TPX2_C"/>
</dbReference>
<evidence type="ECO:0000313" key="10">
    <source>
        <dbReference type="Proteomes" id="UP001367508"/>
    </source>
</evidence>
<feature type="compositionally biased region" description="Low complexity" evidence="7">
    <location>
        <begin position="304"/>
        <end position="318"/>
    </location>
</feature>
<gene>
    <name evidence="9" type="ORF">VNO77_30387</name>
</gene>
<feature type="compositionally biased region" description="Polar residues" evidence="7">
    <location>
        <begin position="276"/>
        <end position="285"/>
    </location>
</feature>
<feature type="compositionally biased region" description="Polar residues" evidence="7">
    <location>
        <begin position="68"/>
        <end position="88"/>
    </location>
</feature>
<feature type="domain" description="TPX2 C-terminal" evidence="8">
    <location>
        <begin position="158"/>
        <end position="233"/>
    </location>
</feature>
<dbReference type="EMBL" id="JAYMYQ010000007">
    <property type="protein sequence ID" value="KAK7320688.1"/>
    <property type="molecule type" value="Genomic_DNA"/>
</dbReference>
<feature type="region of interest" description="Disordered" evidence="7">
    <location>
        <begin position="375"/>
        <end position="403"/>
    </location>
</feature>
<feature type="compositionally biased region" description="Basic and acidic residues" evidence="7">
    <location>
        <begin position="19"/>
        <end position="29"/>
    </location>
</feature>
<keyword evidence="3" id="KW-0963">Cytoplasm</keyword>
<feature type="region of interest" description="Disordered" evidence="7">
    <location>
        <begin position="1"/>
        <end position="159"/>
    </location>
</feature>
<evidence type="ECO:0000313" key="9">
    <source>
        <dbReference type="EMBL" id="KAK7320688.1"/>
    </source>
</evidence>
<evidence type="ECO:0000256" key="2">
    <source>
        <dbReference type="ARBA" id="ARBA00005885"/>
    </source>
</evidence>
<feature type="compositionally biased region" description="Basic and acidic residues" evidence="7">
    <location>
        <begin position="319"/>
        <end position="335"/>
    </location>
</feature>
<dbReference type="Proteomes" id="UP001367508">
    <property type="component" value="Unassembled WGS sequence"/>
</dbReference>
<dbReference type="GO" id="GO:0005874">
    <property type="term" value="C:microtubule"/>
    <property type="evidence" value="ECO:0007669"/>
    <property type="project" value="UniProtKB-KW"/>
</dbReference>
<evidence type="ECO:0000256" key="5">
    <source>
        <dbReference type="ARBA" id="ARBA00023212"/>
    </source>
</evidence>
<evidence type="ECO:0000256" key="7">
    <source>
        <dbReference type="SAM" id="MobiDB-lite"/>
    </source>
</evidence>
<feature type="compositionally biased region" description="Basic and acidic residues" evidence="7">
    <location>
        <begin position="89"/>
        <end position="100"/>
    </location>
</feature>
<accession>A0AAN9Q770</accession>
<keyword evidence="10" id="KW-1185">Reference proteome</keyword>
<feature type="compositionally biased region" description="Basic residues" evidence="7">
    <location>
        <begin position="286"/>
        <end position="296"/>
    </location>
</feature>
<feature type="coiled-coil region" evidence="6">
    <location>
        <begin position="173"/>
        <end position="200"/>
    </location>
</feature>
<name>A0AAN9Q770_CANGL</name>
<comment type="caution">
    <text evidence="9">The sequence shown here is derived from an EMBL/GenBank/DDBJ whole genome shotgun (WGS) entry which is preliminary data.</text>
</comment>
<evidence type="ECO:0000256" key="3">
    <source>
        <dbReference type="ARBA" id="ARBA00022490"/>
    </source>
</evidence>